<dbReference type="SMART" id="SM00220">
    <property type="entry name" value="S_TKc"/>
    <property type="match status" value="1"/>
</dbReference>
<dbReference type="InterPro" id="IPR000719">
    <property type="entry name" value="Prot_kinase_dom"/>
</dbReference>
<evidence type="ECO:0000256" key="3">
    <source>
        <dbReference type="ARBA" id="ARBA00022741"/>
    </source>
</evidence>
<keyword evidence="2" id="KW-0808">Transferase</keyword>
<keyword evidence="1" id="KW-0723">Serine/threonine-protein kinase</keyword>
<feature type="domain" description="Protein kinase" evidence="6">
    <location>
        <begin position="1"/>
        <end position="292"/>
    </location>
</feature>
<comment type="caution">
    <text evidence="7">The sequence shown here is derived from an EMBL/GenBank/DDBJ whole genome shotgun (WGS) entry which is preliminary data.</text>
</comment>
<feature type="non-terminal residue" evidence="7">
    <location>
        <position position="1"/>
    </location>
</feature>
<dbReference type="PROSITE" id="PS50011">
    <property type="entry name" value="PROTEIN_KINASE_DOM"/>
    <property type="match status" value="1"/>
</dbReference>
<dbReference type="SUPFAM" id="SSF56112">
    <property type="entry name" value="Protein kinase-like (PK-like)"/>
    <property type="match status" value="1"/>
</dbReference>
<evidence type="ECO:0000259" key="6">
    <source>
        <dbReference type="PROSITE" id="PS50011"/>
    </source>
</evidence>
<evidence type="ECO:0000256" key="5">
    <source>
        <dbReference type="ARBA" id="ARBA00022840"/>
    </source>
</evidence>
<evidence type="ECO:0000256" key="2">
    <source>
        <dbReference type="ARBA" id="ARBA00022679"/>
    </source>
</evidence>
<accession>A0ABN9SQW0</accession>
<dbReference type="Proteomes" id="UP001189429">
    <property type="component" value="Unassembled WGS sequence"/>
</dbReference>
<dbReference type="Gene3D" id="1.10.510.10">
    <property type="entry name" value="Transferase(Phosphotransferase) domain 1"/>
    <property type="match status" value="1"/>
</dbReference>
<dbReference type="PANTHER" id="PTHR24349">
    <property type="entry name" value="SERINE/THREONINE-PROTEIN KINASE"/>
    <property type="match status" value="1"/>
</dbReference>
<evidence type="ECO:0000256" key="1">
    <source>
        <dbReference type="ARBA" id="ARBA00022527"/>
    </source>
</evidence>
<gene>
    <name evidence="7" type="ORF">PCOR1329_LOCUS31766</name>
</gene>
<reference evidence="7" key="1">
    <citation type="submission" date="2023-10" db="EMBL/GenBank/DDBJ databases">
        <authorList>
            <person name="Chen Y."/>
            <person name="Shah S."/>
            <person name="Dougan E. K."/>
            <person name="Thang M."/>
            <person name="Chan C."/>
        </authorList>
    </citation>
    <scope>NUCLEOTIDE SEQUENCE [LARGE SCALE GENOMIC DNA]</scope>
</reference>
<protein>
    <recommendedName>
        <fullName evidence="6">Protein kinase domain-containing protein</fullName>
    </recommendedName>
</protein>
<organism evidence="7 8">
    <name type="scientific">Prorocentrum cordatum</name>
    <dbReference type="NCBI Taxonomy" id="2364126"/>
    <lineage>
        <taxon>Eukaryota</taxon>
        <taxon>Sar</taxon>
        <taxon>Alveolata</taxon>
        <taxon>Dinophyceae</taxon>
        <taxon>Prorocentrales</taxon>
        <taxon>Prorocentraceae</taxon>
        <taxon>Prorocentrum</taxon>
    </lineage>
</organism>
<evidence type="ECO:0000256" key="4">
    <source>
        <dbReference type="ARBA" id="ARBA00022777"/>
    </source>
</evidence>
<dbReference type="InterPro" id="IPR050205">
    <property type="entry name" value="CDPK_Ser/Thr_kinases"/>
</dbReference>
<evidence type="ECO:0000313" key="8">
    <source>
        <dbReference type="Proteomes" id="UP001189429"/>
    </source>
</evidence>
<keyword evidence="5" id="KW-0067">ATP-binding</keyword>
<evidence type="ECO:0000313" key="7">
    <source>
        <dbReference type="EMBL" id="CAK0834314.1"/>
    </source>
</evidence>
<proteinExistence type="predicted"/>
<keyword evidence="8" id="KW-1185">Reference proteome</keyword>
<dbReference type="Pfam" id="PF00069">
    <property type="entry name" value="Pkinase"/>
    <property type="match status" value="1"/>
</dbReference>
<keyword evidence="4" id="KW-0418">Kinase</keyword>
<dbReference type="CDD" id="cd00180">
    <property type="entry name" value="PKc"/>
    <property type="match status" value="1"/>
</dbReference>
<sequence length="298" mass="32321">AEVPDLPQGTISRVGCVKNGDGLPNGNHIFLALVTFGNRPPLRQHVCAVKQMPRDGDYGRQNWNEVFTLLEARREGLAGVLHARAVFKDAACLYVVLPWCRGGDLFTVVASGAVALDESGLRSLTTQLLRLLAGLHDGGWAHGDICLENIVAAGDGTLKLIDFAQMRKVHDAHNPQNEVLMPWNVQTGREQCFPPESMTPPAGALRSAKKGDVYQFGCLIHQLLTGSPPFEAHEVNVWPRSEVLETGGCRATVEKLHGLGVPRLLGDFVGRLLAPDPARRPTAPEALAHPWVLGRVAR</sequence>
<dbReference type="InterPro" id="IPR011009">
    <property type="entry name" value="Kinase-like_dom_sf"/>
</dbReference>
<name>A0ABN9SQW0_9DINO</name>
<dbReference type="EMBL" id="CAUYUJ010012625">
    <property type="protein sequence ID" value="CAK0834314.1"/>
    <property type="molecule type" value="Genomic_DNA"/>
</dbReference>
<keyword evidence="3" id="KW-0547">Nucleotide-binding</keyword>